<organism evidence="1 2">
    <name type="scientific">Parnassius apollo</name>
    <name type="common">Apollo butterfly</name>
    <name type="synonym">Papilio apollo</name>
    <dbReference type="NCBI Taxonomy" id="110799"/>
    <lineage>
        <taxon>Eukaryota</taxon>
        <taxon>Metazoa</taxon>
        <taxon>Ecdysozoa</taxon>
        <taxon>Arthropoda</taxon>
        <taxon>Hexapoda</taxon>
        <taxon>Insecta</taxon>
        <taxon>Pterygota</taxon>
        <taxon>Neoptera</taxon>
        <taxon>Endopterygota</taxon>
        <taxon>Lepidoptera</taxon>
        <taxon>Glossata</taxon>
        <taxon>Ditrysia</taxon>
        <taxon>Papilionoidea</taxon>
        <taxon>Papilionidae</taxon>
        <taxon>Parnassiinae</taxon>
        <taxon>Parnassini</taxon>
        <taxon>Parnassius</taxon>
        <taxon>Parnassius</taxon>
    </lineage>
</organism>
<evidence type="ECO:0000313" key="1">
    <source>
        <dbReference type="EMBL" id="CAG5003925.1"/>
    </source>
</evidence>
<protein>
    <submittedName>
        <fullName evidence="1">(apollo) hypothetical protein</fullName>
    </submittedName>
</protein>
<reference evidence="1" key="1">
    <citation type="submission" date="2021-04" db="EMBL/GenBank/DDBJ databases">
        <authorList>
            <person name="Tunstrom K."/>
        </authorList>
    </citation>
    <scope>NUCLEOTIDE SEQUENCE</scope>
</reference>
<dbReference type="EMBL" id="CAJQZP010000971">
    <property type="protein sequence ID" value="CAG5003925.1"/>
    <property type="molecule type" value="Genomic_DNA"/>
</dbReference>
<keyword evidence="2" id="KW-1185">Reference proteome</keyword>
<dbReference type="AlphaFoldDB" id="A0A8S3X7T0"/>
<comment type="caution">
    <text evidence="1">The sequence shown here is derived from an EMBL/GenBank/DDBJ whole genome shotgun (WGS) entry which is preliminary data.</text>
</comment>
<feature type="non-terminal residue" evidence="1">
    <location>
        <position position="1"/>
    </location>
</feature>
<name>A0A8S3X7T0_PARAO</name>
<sequence>MYDVAGDKFEEPDETLQVCWECLAQLRRFDKFKKQVHTAQETILSLKENYENTDHTYSFSQSLSTLGLTMKNGYDFCYDNTNENQTEWTPKIVAVSFGDNIKNELNNDEQMLESTQTLENLNATVKPQILIKHEPLEIDEHNEDKDETVLPKVTI</sequence>
<accession>A0A8S3X7T0</accession>
<dbReference type="OrthoDB" id="7852576at2759"/>
<evidence type="ECO:0000313" key="2">
    <source>
        <dbReference type="Proteomes" id="UP000691718"/>
    </source>
</evidence>
<proteinExistence type="predicted"/>
<gene>
    <name evidence="1" type="ORF">PAPOLLO_LOCUS14304</name>
</gene>
<dbReference type="Proteomes" id="UP000691718">
    <property type="component" value="Unassembled WGS sequence"/>
</dbReference>